<keyword evidence="1" id="KW-0862">Zinc</keyword>
<dbReference type="GO" id="GO:0008270">
    <property type="term" value="F:zinc ion binding"/>
    <property type="evidence" value="ECO:0007669"/>
    <property type="project" value="UniProtKB-KW"/>
</dbReference>
<accession>E4YC15</accession>
<evidence type="ECO:0000256" key="2">
    <source>
        <dbReference type="SAM" id="MobiDB-lite"/>
    </source>
</evidence>
<feature type="region of interest" description="Disordered" evidence="2">
    <location>
        <begin position="78"/>
        <end position="103"/>
    </location>
</feature>
<dbReference type="InterPro" id="IPR013087">
    <property type="entry name" value="Znf_C2H2_type"/>
</dbReference>
<evidence type="ECO:0000259" key="3">
    <source>
        <dbReference type="PROSITE" id="PS50157"/>
    </source>
</evidence>
<evidence type="ECO:0000256" key="1">
    <source>
        <dbReference type="PROSITE-ProRule" id="PRU00042"/>
    </source>
</evidence>
<feature type="domain" description="C2H2-type" evidence="3">
    <location>
        <begin position="43"/>
        <end position="70"/>
    </location>
</feature>
<evidence type="ECO:0000313" key="4">
    <source>
        <dbReference type="EMBL" id="CBY43748.1"/>
    </source>
</evidence>
<dbReference type="SMART" id="SM00355">
    <property type="entry name" value="ZnF_C2H2"/>
    <property type="match status" value="3"/>
</dbReference>
<feature type="compositionally biased region" description="Acidic residues" evidence="2">
    <location>
        <begin position="81"/>
        <end position="96"/>
    </location>
</feature>
<proteinExistence type="predicted"/>
<protein>
    <recommendedName>
        <fullName evidence="3">C2H2-type domain-containing protein</fullName>
    </recommendedName>
</protein>
<keyword evidence="1" id="KW-0479">Metal-binding</keyword>
<dbReference type="PROSITE" id="PS50157">
    <property type="entry name" value="ZINC_FINGER_C2H2_2"/>
    <property type="match status" value="1"/>
</dbReference>
<dbReference type="AlphaFoldDB" id="E4YC15"/>
<organism evidence="4">
    <name type="scientific">Oikopleura dioica</name>
    <name type="common">Tunicate</name>
    <dbReference type="NCBI Taxonomy" id="34765"/>
    <lineage>
        <taxon>Eukaryota</taxon>
        <taxon>Metazoa</taxon>
        <taxon>Chordata</taxon>
        <taxon>Tunicata</taxon>
        <taxon>Appendicularia</taxon>
        <taxon>Copelata</taxon>
        <taxon>Oikopleuridae</taxon>
        <taxon>Oikopleura</taxon>
    </lineage>
</organism>
<dbReference type="Proteomes" id="UP000011014">
    <property type="component" value="Unassembled WGS sequence"/>
</dbReference>
<name>E4YC15_OIKDI</name>
<gene>
    <name evidence="4" type="ORF">GSOID_T00020975001</name>
</gene>
<reference evidence="4" key="1">
    <citation type="journal article" date="2010" name="Science">
        <title>Plasticity of animal genome architecture unmasked by rapid evolution of a pelagic tunicate.</title>
        <authorList>
            <person name="Denoeud F."/>
            <person name="Henriet S."/>
            <person name="Mungpakdee S."/>
            <person name="Aury J.M."/>
            <person name="Da Silva C."/>
            <person name="Brinkmann H."/>
            <person name="Mikhaleva J."/>
            <person name="Olsen L.C."/>
            <person name="Jubin C."/>
            <person name="Canestro C."/>
            <person name="Bouquet J.M."/>
            <person name="Danks G."/>
            <person name="Poulain J."/>
            <person name="Campsteijn C."/>
            <person name="Adamski M."/>
            <person name="Cross I."/>
            <person name="Yadetie F."/>
            <person name="Muffato M."/>
            <person name="Louis A."/>
            <person name="Butcher S."/>
            <person name="Tsagkogeorga G."/>
            <person name="Konrad A."/>
            <person name="Singh S."/>
            <person name="Jensen M.F."/>
            <person name="Cong E.H."/>
            <person name="Eikeseth-Otteraa H."/>
            <person name="Noel B."/>
            <person name="Anthouard V."/>
            <person name="Porcel B.M."/>
            <person name="Kachouri-Lafond R."/>
            <person name="Nishino A."/>
            <person name="Ugolini M."/>
            <person name="Chourrout P."/>
            <person name="Nishida H."/>
            <person name="Aasland R."/>
            <person name="Huzurbazar S."/>
            <person name="Westhof E."/>
            <person name="Delsuc F."/>
            <person name="Lehrach H."/>
            <person name="Reinhardt R."/>
            <person name="Weissenbach J."/>
            <person name="Roy S.W."/>
            <person name="Artiguenave F."/>
            <person name="Postlethwait J.H."/>
            <person name="Manak J.R."/>
            <person name="Thompson E.M."/>
            <person name="Jaillon O."/>
            <person name="Du Pasquier L."/>
            <person name="Boudinot P."/>
            <person name="Liberles D.A."/>
            <person name="Volff J.N."/>
            <person name="Philippe H."/>
            <person name="Lenhard B."/>
            <person name="Roest Crollius H."/>
            <person name="Wincker P."/>
            <person name="Chourrout D."/>
        </authorList>
    </citation>
    <scope>NUCLEOTIDE SEQUENCE [LARGE SCALE GENOMIC DNA]</scope>
</reference>
<keyword evidence="1" id="KW-0863">Zinc-finger</keyword>
<dbReference type="EMBL" id="FN654394">
    <property type="protein sequence ID" value="CBY43748.1"/>
    <property type="molecule type" value="Genomic_DNA"/>
</dbReference>
<sequence length="223" mass="25791">MCPYCEFEDSKLEKLIIHLKVHTPDNLYEVSLRMQKQMNLKTFRCIVCFYRSLKGSTLRKHIECHSGEDVLDRAMDFSTEQADDSSSEEDEDEEDEKAPLQKRPKPACKENFVDFKENAKPKTAVPKIDVVLPKTYTCVLCSFLGTSKKQVSAHLKDFHKIEMNQHLLSPTYHTMKLESMMTDTPDKKITETIALPGTDMISWISKNNKSAEQRVLEPFYVNF</sequence>
<dbReference type="Gene3D" id="3.30.160.60">
    <property type="entry name" value="Classic Zinc Finger"/>
    <property type="match status" value="1"/>
</dbReference>